<evidence type="ECO:0000313" key="2">
    <source>
        <dbReference type="EMBL" id="GAF98182.1"/>
    </source>
</evidence>
<dbReference type="AlphaFoldDB" id="X0UCS4"/>
<accession>X0UCS4</accession>
<protein>
    <submittedName>
        <fullName evidence="2">Uncharacterized protein</fullName>
    </submittedName>
</protein>
<feature type="transmembrane region" description="Helical" evidence="1">
    <location>
        <begin position="37"/>
        <end position="54"/>
    </location>
</feature>
<keyword evidence="1" id="KW-0472">Membrane</keyword>
<comment type="caution">
    <text evidence="2">The sequence shown here is derived from an EMBL/GenBank/DDBJ whole genome shotgun (WGS) entry which is preliminary data.</text>
</comment>
<gene>
    <name evidence="2" type="ORF">S01H1_19998</name>
</gene>
<proteinExistence type="predicted"/>
<keyword evidence="1" id="KW-0812">Transmembrane</keyword>
<sequence length="57" mass="6193">MKLEEVIQQIDINKLVLGFFGAGGVMLVVALGFENPTPAIIGVILFIIGIRIKIHMT</sequence>
<name>X0UCS4_9ZZZZ</name>
<evidence type="ECO:0000256" key="1">
    <source>
        <dbReference type="SAM" id="Phobius"/>
    </source>
</evidence>
<dbReference type="EMBL" id="BARS01010881">
    <property type="protein sequence ID" value="GAF98182.1"/>
    <property type="molecule type" value="Genomic_DNA"/>
</dbReference>
<feature type="transmembrane region" description="Helical" evidence="1">
    <location>
        <begin position="12"/>
        <end position="31"/>
    </location>
</feature>
<reference evidence="2" key="1">
    <citation type="journal article" date="2014" name="Front. Microbiol.">
        <title>High frequency of phylogenetically diverse reductive dehalogenase-homologous genes in deep subseafloor sedimentary metagenomes.</title>
        <authorList>
            <person name="Kawai M."/>
            <person name="Futagami T."/>
            <person name="Toyoda A."/>
            <person name="Takaki Y."/>
            <person name="Nishi S."/>
            <person name="Hori S."/>
            <person name="Arai W."/>
            <person name="Tsubouchi T."/>
            <person name="Morono Y."/>
            <person name="Uchiyama I."/>
            <person name="Ito T."/>
            <person name="Fujiyama A."/>
            <person name="Inagaki F."/>
            <person name="Takami H."/>
        </authorList>
    </citation>
    <scope>NUCLEOTIDE SEQUENCE</scope>
    <source>
        <strain evidence="2">Expedition CK06-06</strain>
    </source>
</reference>
<organism evidence="2">
    <name type="scientific">marine sediment metagenome</name>
    <dbReference type="NCBI Taxonomy" id="412755"/>
    <lineage>
        <taxon>unclassified sequences</taxon>
        <taxon>metagenomes</taxon>
        <taxon>ecological metagenomes</taxon>
    </lineage>
</organism>
<keyword evidence="1" id="KW-1133">Transmembrane helix</keyword>